<dbReference type="SUPFAM" id="SSF81383">
    <property type="entry name" value="F-box domain"/>
    <property type="match status" value="1"/>
</dbReference>
<dbReference type="SMART" id="SM00992">
    <property type="entry name" value="YccV-like"/>
    <property type="match status" value="1"/>
</dbReference>
<dbReference type="InterPro" id="IPR036047">
    <property type="entry name" value="F-box-like_dom_sf"/>
</dbReference>
<dbReference type="Gene3D" id="2.30.30.390">
    <property type="entry name" value="Hemimethylated DNA-binding domain"/>
    <property type="match status" value="1"/>
</dbReference>
<protein>
    <recommendedName>
        <fullName evidence="1">Hemimethylated DNA-binding domain-containing protein</fullName>
    </recommendedName>
</protein>
<organism evidence="2 3">
    <name type="scientific">Ephemerocybe angulata</name>
    <dbReference type="NCBI Taxonomy" id="980116"/>
    <lineage>
        <taxon>Eukaryota</taxon>
        <taxon>Fungi</taxon>
        <taxon>Dikarya</taxon>
        <taxon>Basidiomycota</taxon>
        <taxon>Agaricomycotina</taxon>
        <taxon>Agaricomycetes</taxon>
        <taxon>Agaricomycetidae</taxon>
        <taxon>Agaricales</taxon>
        <taxon>Agaricineae</taxon>
        <taxon>Psathyrellaceae</taxon>
        <taxon>Ephemerocybe</taxon>
    </lineage>
</organism>
<accession>A0A8H5BHR0</accession>
<dbReference type="InterPro" id="IPR032698">
    <property type="entry name" value="SirB1_N"/>
</dbReference>
<dbReference type="PANTHER" id="PTHR31350:SF27">
    <property type="entry name" value="HEMIMETHYLATED DNA-BINDING DOMAIN-CONTAINING PROTEIN"/>
    <property type="match status" value="1"/>
</dbReference>
<dbReference type="Pfam" id="PF08755">
    <property type="entry name" value="YccV-like"/>
    <property type="match status" value="1"/>
</dbReference>
<dbReference type="Gene3D" id="1.20.1280.50">
    <property type="match status" value="1"/>
</dbReference>
<dbReference type="InterPro" id="IPR011722">
    <property type="entry name" value="Hemimethylated_DNA-bd_dom"/>
</dbReference>
<sequence length="625" mass="71378">MGPLPQLPLDVLVCILSHLPSDRTRGDLSARTIARFSICSRLFNEAASVSSIWEAHYEERFTVVDVSKEEERRGRLGDDWGLLYAERKRLEKKALDVVLRMSTERKTRRRSVKDLADLSLDVWDVLDLEHLAPFPPSFGTASTWNTDDGKVPDRPLSWRYWSDRALQTCTRAHAIRELHGLKEAEGTPNELPFSDAMNLLSCFYAVAPVSVAEHLAELEDCCDEYIEEMGHTTDPNSPEYDKVQLVEDIVTCLWNQGYGCADSQRYRDLMKIFPHAYLSGDLELRRTLPLSLAHIFVHVARHYELDAAPTNTPDVVLARVESEEHPTHNFILVNPVRFGTDGCVVPPPYPDHMQRYLQPTGAIPMLLRTARNIVASLQGTPASNSASQSAFMCATVIEIFLEDSDEDALLLLGNTNTLPALEVYTFSAVAAPLLNERRQHFLGNFCRKALEKEEREAFTMSSKARTDENVKYFVGMVFRHRRMEYYACIIGWDENYRGISEDSDVMSDICFPRSRQNQPHYYAFTCDEGYTRYVAQDDIQIIPLTAELASSFVRNTFPQICRFVCDVQLSTESNERGLFRPSIEMKQEYPEDEWYGSRWIKEGREAVSEQIAAVEAFTQQFKDLL</sequence>
<dbReference type="GO" id="GO:0003677">
    <property type="term" value="F:DNA binding"/>
    <property type="evidence" value="ECO:0007669"/>
    <property type="project" value="InterPro"/>
</dbReference>
<comment type="caution">
    <text evidence="2">The sequence shown here is derived from an EMBL/GenBank/DDBJ whole genome shotgun (WGS) entry which is preliminary data.</text>
</comment>
<keyword evidence="3" id="KW-1185">Reference proteome</keyword>
<evidence type="ECO:0000313" key="3">
    <source>
        <dbReference type="Proteomes" id="UP000541558"/>
    </source>
</evidence>
<dbReference type="AlphaFoldDB" id="A0A8H5BHR0"/>
<reference evidence="2 3" key="1">
    <citation type="journal article" date="2020" name="ISME J.">
        <title>Uncovering the hidden diversity of litter-decomposition mechanisms in mushroom-forming fungi.</title>
        <authorList>
            <person name="Floudas D."/>
            <person name="Bentzer J."/>
            <person name="Ahren D."/>
            <person name="Johansson T."/>
            <person name="Persson P."/>
            <person name="Tunlid A."/>
        </authorList>
    </citation>
    <scope>NUCLEOTIDE SEQUENCE [LARGE SCALE GENOMIC DNA]</scope>
    <source>
        <strain evidence="2 3">CBS 175.51</strain>
    </source>
</reference>
<dbReference type="SUPFAM" id="SSF141255">
    <property type="entry name" value="YccV-like"/>
    <property type="match status" value="1"/>
</dbReference>
<name>A0A8H5BHR0_9AGAR</name>
<feature type="domain" description="Hemimethylated DNA-binding" evidence="1">
    <location>
        <begin position="469"/>
        <end position="559"/>
    </location>
</feature>
<dbReference type="OrthoDB" id="28868at2759"/>
<dbReference type="Proteomes" id="UP000541558">
    <property type="component" value="Unassembled WGS sequence"/>
</dbReference>
<proteinExistence type="predicted"/>
<evidence type="ECO:0000259" key="1">
    <source>
        <dbReference type="SMART" id="SM00992"/>
    </source>
</evidence>
<gene>
    <name evidence="2" type="ORF">D9611_005658</name>
</gene>
<dbReference type="Pfam" id="PF13369">
    <property type="entry name" value="Transglut_core2"/>
    <property type="match status" value="1"/>
</dbReference>
<evidence type="ECO:0000313" key="2">
    <source>
        <dbReference type="EMBL" id="KAF5323522.1"/>
    </source>
</evidence>
<dbReference type="EMBL" id="JAACJK010000166">
    <property type="protein sequence ID" value="KAF5323522.1"/>
    <property type="molecule type" value="Genomic_DNA"/>
</dbReference>
<dbReference type="InterPro" id="IPR036623">
    <property type="entry name" value="Hemimethylated_DNA-bd_sf"/>
</dbReference>
<dbReference type="PANTHER" id="PTHR31350">
    <property type="entry name" value="SI:DKEY-261L7.2"/>
    <property type="match status" value="1"/>
</dbReference>